<evidence type="ECO:0000256" key="4">
    <source>
        <dbReference type="ARBA" id="ARBA00022692"/>
    </source>
</evidence>
<evidence type="ECO:0000313" key="13">
    <source>
        <dbReference type="EnsemblMetazoa" id="SMAR005423-PA"/>
    </source>
</evidence>
<evidence type="ECO:0000256" key="8">
    <source>
        <dbReference type="ARBA" id="ARBA00023170"/>
    </source>
</evidence>
<evidence type="ECO:0000256" key="3">
    <source>
        <dbReference type="ARBA" id="ARBA00022475"/>
    </source>
</evidence>
<dbReference type="PANTHER" id="PTHR24249:SF418">
    <property type="entry name" value="G-PROTEIN COUPLED RECEPTORS FAMILY 1 PROFILE DOMAIN-CONTAINING PROTEIN"/>
    <property type="match status" value="1"/>
</dbReference>
<dbReference type="InterPro" id="IPR000276">
    <property type="entry name" value="GPCR_Rhodpsn"/>
</dbReference>
<dbReference type="HOGENOM" id="CLU_814615_0_0_1"/>
<dbReference type="EnsemblMetazoa" id="SMAR005423-RA">
    <property type="protein sequence ID" value="SMAR005423-PA"/>
    <property type="gene ID" value="SMAR005423"/>
</dbReference>
<feature type="chain" id="PRO_5004579599" description="G-protein coupled receptors family 1 profile domain-containing protein" evidence="11">
    <location>
        <begin position="20"/>
        <end position="341"/>
    </location>
</feature>
<evidence type="ECO:0000256" key="9">
    <source>
        <dbReference type="ARBA" id="ARBA00023224"/>
    </source>
</evidence>
<feature type="domain" description="G-protein coupled receptors family 1 profile" evidence="12">
    <location>
        <begin position="120"/>
        <end position="341"/>
    </location>
</feature>
<evidence type="ECO:0000256" key="5">
    <source>
        <dbReference type="ARBA" id="ARBA00022989"/>
    </source>
</evidence>
<keyword evidence="11" id="KW-0732">Signal</keyword>
<keyword evidence="14" id="KW-1185">Reference proteome</keyword>
<dbReference type="InterPro" id="IPR017452">
    <property type="entry name" value="GPCR_Rhodpsn_7TM"/>
</dbReference>
<dbReference type="PhylomeDB" id="T1IW61"/>
<proteinExistence type="inferred from homology"/>
<dbReference type="eggNOG" id="KOG3656">
    <property type="taxonomic scope" value="Eukaryota"/>
</dbReference>
<feature type="transmembrane region" description="Helical" evidence="10">
    <location>
        <begin position="152"/>
        <end position="172"/>
    </location>
</feature>
<dbReference type="Pfam" id="PF00001">
    <property type="entry name" value="7tm_1"/>
    <property type="match status" value="1"/>
</dbReference>
<feature type="transmembrane region" description="Helical" evidence="10">
    <location>
        <begin position="269"/>
        <end position="297"/>
    </location>
</feature>
<keyword evidence="8" id="KW-0675">Receptor</keyword>
<name>T1IW61_STRMM</name>
<dbReference type="GO" id="GO:0005886">
    <property type="term" value="C:plasma membrane"/>
    <property type="evidence" value="ECO:0007669"/>
    <property type="project" value="UniProtKB-SubCell"/>
</dbReference>
<dbReference type="PROSITE" id="PS50262">
    <property type="entry name" value="G_PROTEIN_RECEP_F1_2"/>
    <property type="match status" value="1"/>
</dbReference>
<comment type="similarity">
    <text evidence="2">Belongs to the G-protein coupled receptor 1 family.</text>
</comment>
<dbReference type="GO" id="GO:0004930">
    <property type="term" value="F:G protein-coupled receptor activity"/>
    <property type="evidence" value="ECO:0007669"/>
    <property type="project" value="UniProtKB-KW"/>
</dbReference>
<dbReference type="AlphaFoldDB" id="T1IW61"/>
<keyword evidence="9" id="KW-0807">Transducer</keyword>
<dbReference type="PRINTS" id="PR00237">
    <property type="entry name" value="GPCRRHODOPSN"/>
</dbReference>
<comment type="subcellular location">
    <subcellularLocation>
        <location evidence="1">Cell membrane</location>
        <topology evidence="1">Multi-pass membrane protein</topology>
    </subcellularLocation>
</comment>
<sequence length="341" mass="38526">MKILYGHIIATLLLQTALNVSLHLISHRTPSAATSLSSMTLPDDSVHDERTTTTTYSHLLNDTPTWILKATDGFNGTLLFPIFDNYSVINEPQNNFVYTDNVLTFYKIAIPIMLFFCVISIVINLIIVAAVRWLRHMTPTQCFSISLALTNAYLSLVIGLGLLINSLLTAAYKIHLGLYYQCGALTLEALRMAGMVSSVLHLLALAINHYIGILRPLHYASTMTRRTTMLCIVIMWTVPLLFYFIYFSSLTASAYQSIYCTNFNFFGEFPFRIVTSVLFFVPLLLMAIVYAHIFVLVRQHQKGILQNQNRNQLNRNVKAIYTTLLILGTYLIGWMPAVVFS</sequence>
<keyword evidence="3" id="KW-1003">Cell membrane</keyword>
<accession>T1IW61</accession>
<evidence type="ECO:0000256" key="1">
    <source>
        <dbReference type="ARBA" id="ARBA00004651"/>
    </source>
</evidence>
<dbReference type="STRING" id="126957.T1IW61"/>
<protein>
    <recommendedName>
        <fullName evidence="12">G-protein coupled receptors family 1 profile domain-containing protein</fullName>
    </recommendedName>
</protein>
<reference evidence="13" key="2">
    <citation type="submission" date="2015-02" db="UniProtKB">
        <authorList>
            <consortium name="EnsemblMetazoa"/>
        </authorList>
    </citation>
    <scope>IDENTIFICATION</scope>
</reference>
<feature type="transmembrane region" description="Helical" evidence="10">
    <location>
        <begin position="108"/>
        <end position="131"/>
    </location>
</feature>
<evidence type="ECO:0000256" key="11">
    <source>
        <dbReference type="SAM" id="SignalP"/>
    </source>
</evidence>
<feature type="signal peptide" evidence="11">
    <location>
        <begin position="1"/>
        <end position="19"/>
    </location>
</feature>
<dbReference type="EMBL" id="JH431608">
    <property type="status" value="NOT_ANNOTATED_CDS"/>
    <property type="molecule type" value="Genomic_DNA"/>
</dbReference>
<evidence type="ECO:0000256" key="6">
    <source>
        <dbReference type="ARBA" id="ARBA00023040"/>
    </source>
</evidence>
<dbReference type="InterPro" id="IPR050569">
    <property type="entry name" value="TAAR"/>
</dbReference>
<keyword evidence="7 10" id="KW-0472">Membrane</keyword>
<evidence type="ECO:0000256" key="7">
    <source>
        <dbReference type="ARBA" id="ARBA00023136"/>
    </source>
</evidence>
<evidence type="ECO:0000256" key="2">
    <source>
        <dbReference type="ARBA" id="ARBA00010663"/>
    </source>
</evidence>
<feature type="transmembrane region" description="Helical" evidence="10">
    <location>
        <begin position="229"/>
        <end position="249"/>
    </location>
</feature>
<dbReference type="Proteomes" id="UP000014500">
    <property type="component" value="Unassembled WGS sequence"/>
</dbReference>
<dbReference type="SUPFAM" id="SSF81321">
    <property type="entry name" value="Family A G protein-coupled receptor-like"/>
    <property type="match status" value="1"/>
</dbReference>
<keyword evidence="6" id="KW-0297">G-protein coupled receptor</keyword>
<feature type="transmembrane region" description="Helical" evidence="10">
    <location>
        <begin position="192"/>
        <end position="217"/>
    </location>
</feature>
<evidence type="ECO:0000256" key="10">
    <source>
        <dbReference type="SAM" id="Phobius"/>
    </source>
</evidence>
<dbReference type="PANTHER" id="PTHR24249">
    <property type="entry name" value="HISTAMINE RECEPTOR-RELATED G-PROTEIN COUPLED RECEPTOR"/>
    <property type="match status" value="1"/>
</dbReference>
<dbReference type="Gene3D" id="1.20.1070.10">
    <property type="entry name" value="Rhodopsin 7-helix transmembrane proteins"/>
    <property type="match status" value="1"/>
</dbReference>
<keyword evidence="4 10" id="KW-0812">Transmembrane</keyword>
<evidence type="ECO:0000313" key="14">
    <source>
        <dbReference type="Proteomes" id="UP000014500"/>
    </source>
</evidence>
<evidence type="ECO:0000259" key="12">
    <source>
        <dbReference type="PROSITE" id="PS50262"/>
    </source>
</evidence>
<reference evidence="14" key="1">
    <citation type="submission" date="2011-05" db="EMBL/GenBank/DDBJ databases">
        <authorList>
            <person name="Richards S.R."/>
            <person name="Qu J."/>
            <person name="Jiang H."/>
            <person name="Jhangiani S.N."/>
            <person name="Agravi P."/>
            <person name="Goodspeed R."/>
            <person name="Gross S."/>
            <person name="Mandapat C."/>
            <person name="Jackson L."/>
            <person name="Mathew T."/>
            <person name="Pu L."/>
            <person name="Thornton R."/>
            <person name="Saada N."/>
            <person name="Wilczek-Boney K.B."/>
            <person name="Lee S."/>
            <person name="Kovar C."/>
            <person name="Wu Y."/>
            <person name="Scherer S.E."/>
            <person name="Worley K.C."/>
            <person name="Muzny D.M."/>
            <person name="Gibbs R."/>
        </authorList>
    </citation>
    <scope>NUCLEOTIDE SEQUENCE</scope>
    <source>
        <strain evidence="14">Brora</strain>
    </source>
</reference>
<feature type="transmembrane region" description="Helical" evidence="10">
    <location>
        <begin position="318"/>
        <end position="340"/>
    </location>
</feature>
<keyword evidence="5 10" id="KW-1133">Transmembrane helix</keyword>
<dbReference type="OMA" id="NWIDAVI"/>
<organism evidence="13 14">
    <name type="scientific">Strigamia maritima</name>
    <name type="common">European centipede</name>
    <name type="synonym">Geophilus maritimus</name>
    <dbReference type="NCBI Taxonomy" id="126957"/>
    <lineage>
        <taxon>Eukaryota</taxon>
        <taxon>Metazoa</taxon>
        <taxon>Ecdysozoa</taxon>
        <taxon>Arthropoda</taxon>
        <taxon>Myriapoda</taxon>
        <taxon>Chilopoda</taxon>
        <taxon>Pleurostigmophora</taxon>
        <taxon>Geophilomorpha</taxon>
        <taxon>Linotaeniidae</taxon>
        <taxon>Strigamia</taxon>
    </lineage>
</organism>